<feature type="signal peptide" evidence="1">
    <location>
        <begin position="1"/>
        <end position="21"/>
    </location>
</feature>
<evidence type="ECO:0000313" key="3">
    <source>
        <dbReference type="EMBL" id="KPM48346.1"/>
    </source>
</evidence>
<dbReference type="RefSeq" id="WP_055145716.1">
    <property type="nucleotide sequence ID" value="NZ_JXSZ01000006.1"/>
</dbReference>
<dbReference type="InterPro" id="IPR015943">
    <property type="entry name" value="WD40/YVTN_repeat-like_dom_sf"/>
</dbReference>
<name>A0A0P7BUC9_9BACT</name>
<dbReference type="OrthoDB" id="6278496at2"/>
<keyword evidence="1" id="KW-0732">Signal</keyword>
<dbReference type="Gene3D" id="2.130.10.10">
    <property type="entry name" value="YVTN repeat-like/Quinoprotein amine dehydrogenase"/>
    <property type="match status" value="1"/>
</dbReference>
<comment type="caution">
    <text evidence="3">The sequence shown here is derived from an EMBL/GenBank/DDBJ whole genome shotgun (WGS) entry which is preliminary data.</text>
</comment>
<evidence type="ECO:0000259" key="2">
    <source>
        <dbReference type="Pfam" id="PF20009"/>
    </source>
</evidence>
<dbReference type="STRING" id="1605367.AFM12_06780"/>
<reference evidence="3 4" key="1">
    <citation type="submission" date="2015-07" db="EMBL/GenBank/DDBJ databases">
        <title>The draft genome sequence of Leadbetterella sp. JN14-9.</title>
        <authorList>
            <person name="Liu Y."/>
            <person name="Du J."/>
            <person name="Shao Z."/>
        </authorList>
    </citation>
    <scope>NUCLEOTIDE SEQUENCE [LARGE SCALE GENOMIC DNA]</scope>
    <source>
        <strain evidence="3 4">JN14-9</strain>
    </source>
</reference>
<dbReference type="SUPFAM" id="SSF110296">
    <property type="entry name" value="Oligoxyloglucan reducing end-specific cellobiohydrolase"/>
    <property type="match status" value="1"/>
</dbReference>
<feature type="domain" description="GEVED" evidence="2">
    <location>
        <begin position="1011"/>
        <end position="1090"/>
    </location>
</feature>
<organism evidence="3 4">
    <name type="scientific">Jiulongibacter sediminis</name>
    <dbReference type="NCBI Taxonomy" id="1605367"/>
    <lineage>
        <taxon>Bacteria</taxon>
        <taxon>Pseudomonadati</taxon>
        <taxon>Bacteroidota</taxon>
        <taxon>Cytophagia</taxon>
        <taxon>Cytophagales</taxon>
        <taxon>Leadbetterellaceae</taxon>
        <taxon>Jiulongibacter</taxon>
    </lineage>
</organism>
<evidence type="ECO:0000256" key="1">
    <source>
        <dbReference type="SAM" id="SignalP"/>
    </source>
</evidence>
<sequence>MKHTYLLFFALFAVLSFPAKGQNPVNYDTLLFAQQQAKKDAFLAEILKRKAEEQNNKDQNTVKTTASLPVDWKPRGPKALSEGFKDFHFDLNDPSEKKAWLGTYSGLWYNKDVLADSSWHEVESVKEGVFSIAQNPVNPLEMVISTFGNFYISIDGGETWNFHESSYSFYLKYNPQGELYSCSFEPFNSLFNTVYKFNRSTYEFETFIDIQATFWQDSDPIATSLAFDHDGLIYVGLASGKIYRSSSSTGGSWSNIMTLSLSNQSQYTEIAIGKDSNNNKILYALNTKAPYNQNSINWIRKSNDGGNTWVNLSIPLFSGVHFNFRGNVSFHVDKDDPNKFAMFSGSLVYSINGGSSWFTNPNFIIYSYDNHLSVSSTGTAVASGEQDIELIAGLFSGSEISSSDRRKDLNTAFVYDLDFPNNFNDSLLFTHGSNLRPWAFGGIDYLEPINSFPQYYGYGSKKYTDKNEPELAFFSDPSLKFFDREGNFDDHNVDLGNSYGPLAYDEINNVIYGYRFSSEINNQTVFFKVLDVGSGKERIENILVNKYFNYPNIYSSSGNEFLIQNYSEEETNHLYRISVLPDNTGTYEEIGLPNLYFNQLNVCRDNPQIIFGGSYGSLHFSLNGGETWQHKTQNLNAYNLYYAFEPANLNKVFVSISDGVFFTNNFLSQSPIWNEITGNFPGNERNRIWYRESDGRLLVSTYYSGLYSTDYFRSSVADSIIFAKYPSSLCVNEPLKVTFYRNGAFSEHNSYELWLSDANGNFSNATKIGTSETSPIYGQIPNSAISGTGYRLRIISTNTAVPIIHADSEPIEINQGSSLFLPGYPQAINETNNGFVLNAPVSQNAEVWYVAVPSGNPTPTLEQFITGIDSSGLSYLVADSSLALANESNPIIVTGLLAGTQYDLYVATKLPGETCFSSMSKLTVQTAGNPVSYCIPSHTNGCSSDTYISEVGVYNYPTYSSLILNSFNSGWSGGAYSLNSDKVESIIGGILDKILFLQIHDFQGTFPKRRMAAWIDLNDDGDFEDDYETLSNTSIEYNSPQLNLSVPANTPPGIKRLRLRVTDETEIETGTDMTSCGTYITGETEDYLINVETNDPFIFANLDKEQVGQCEIIKVVMEVTGSYNVDNLFRVELSDSTGNFADSTVLLSGLSAIFPVNIQVPHGIPSGDHYKLRVVSTDPVAVSYESADFKISPAVYAVSATLPEGLNEISGKGSIVSTENLNSSSRTSYKAWNSVILQPDFIASPSSGGAFKAEIVGCNPN</sequence>
<protein>
    <recommendedName>
        <fullName evidence="2">GEVED domain-containing protein</fullName>
    </recommendedName>
</protein>
<gene>
    <name evidence="3" type="ORF">AFM12_06780</name>
</gene>
<dbReference type="InterPro" id="IPR055015">
    <property type="entry name" value="GCX_COOH"/>
</dbReference>
<dbReference type="NCBIfam" id="NF045639">
    <property type="entry name" value="GCX_COOH"/>
    <property type="match status" value="1"/>
</dbReference>
<feature type="chain" id="PRO_5006136239" description="GEVED domain-containing protein" evidence="1">
    <location>
        <begin position="22"/>
        <end position="1261"/>
    </location>
</feature>
<keyword evidence="4" id="KW-1185">Reference proteome</keyword>
<accession>A0A0P7BUC9</accession>
<dbReference type="AlphaFoldDB" id="A0A0P7BUC9"/>
<dbReference type="InterPro" id="IPR045474">
    <property type="entry name" value="GEVED"/>
</dbReference>
<evidence type="ECO:0000313" key="4">
    <source>
        <dbReference type="Proteomes" id="UP000050454"/>
    </source>
</evidence>
<dbReference type="Proteomes" id="UP000050454">
    <property type="component" value="Unassembled WGS sequence"/>
</dbReference>
<dbReference type="Pfam" id="PF20009">
    <property type="entry name" value="GEVED"/>
    <property type="match status" value="1"/>
</dbReference>
<proteinExistence type="predicted"/>
<dbReference type="EMBL" id="LGTQ01000006">
    <property type="protein sequence ID" value="KPM48346.1"/>
    <property type="molecule type" value="Genomic_DNA"/>
</dbReference>